<name>A0A382N4F3_9ZZZZ</name>
<feature type="non-terminal residue" evidence="1">
    <location>
        <position position="333"/>
    </location>
</feature>
<proteinExistence type="predicted"/>
<sequence>MKKVDPKWFAEKQQTSIQDDNPAAHVVHKDVNTLCREPVQNSNDQAVNKDKPVRVKYSIISLTGDFKERFLEAMNWQDLRVHLKAIAEIENTSNLADKIRNGLGVIDENENLNLLRVDDYNTNGLIGGEFDDEGDENNFILFGKADFSTSSTQERGGSYGIGKYVFWQFSNISTVLMSSRVSGRESDGLRIFGRCHVPSHKLENKKYGNNIYFPTSGEDDEIEKGKSSWGEPSFAKDLYLNRSKMEGTGTSIISVGFPEMVENFATEEILDEIRKKLITWFWPCLIGCKPGNIFELERYENNLMVESYNISKPGHEWRPYIDAFQKNKNTEKA</sequence>
<dbReference type="EMBL" id="UINC01097886">
    <property type="protein sequence ID" value="SVC55966.1"/>
    <property type="molecule type" value="Genomic_DNA"/>
</dbReference>
<dbReference type="AlphaFoldDB" id="A0A382N4F3"/>
<reference evidence="1" key="1">
    <citation type="submission" date="2018-05" db="EMBL/GenBank/DDBJ databases">
        <authorList>
            <person name="Lanie J.A."/>
            <person name="Ng W.-L."/>
            <person name="Kazmierczak K.M."/>
            <person name="Andrzejewski T.M."/>
            <person name="Davidsen T.M."/>
            <person name="Wayne K.J."/>
            <person name="Tettelin H."/>
            <person name="Glass J.I."/>
            <person name="Rusch D."/>
            <person name="Podicherti R."/>
            <person name="Tsui H.-C.T."/>
            <person name="Winkler M.E."/>
        </authorList>
    </citation>
    <scope>NUCLEOTIDE SEQUENCE</scope>
</reference>
<protein>
    <submittedName>
        <fullName evidence="1">Uncharacterized protein</fullName>
    </submittedName>
</protein>
<organism evidence="1">
    <name type="scientific">marine metagenome</name>
    <dbReference type="NCBI Taxonomy" id="408172"/>
    <lineage>
        <taxon>unclassified sequences</taxon>
        <taxon>metagenomes</taxon>
        <taxon>ecological metagenomes</taxon>
    </lineage>
</organism>
<gene>
    <name evidence="1" type="ORF">METZ01_LOCUS308820</name>
</gene>
<accession>A0A382N4F3</accession>
<evidence type="ECO:0000313" key="1">
    <source>
        <dbReference type="EMBL" id="SVC55966.1"/>
    </source>
</evidence>